<comment type="caution">
    <text evidence="8">The sequence shown here is derived from an EMBL/GenBank/DDBJ whole genome shotgun (WGS) entry which is preliminary data.</text>
</comment>
<evidence type="ECO:0000256" key="1">
    <source>
        <dbReference type="ARBA" id="ARBA00022448"/>
    </source>
</evidence>
<dbReference type="InterPro" id="IPR000971">
    <property type="entry name" value="Globin"/>
</dbReference>
<sequence>MGVLYSTYYYYTTRTDDPDPTTTLTSREVYLVQSSWAPMKRDLTANGVKLLLFLFEKFPEEQQHFPFRDIPFEELGASKKFHAHCSNVMYSVDSIIDSLGDAELLVNILQKIGRNHHRNYVKPISFWHVKETMLELFSTYMSQETIAAWDKSLQVAFGVVGAELDKKH</sequence>
<keyword evidence="2 6" id="KW-0349">Heme</keyword>
<protein>
    <recommendedName>
        <fullName evidence="7">Globin domain-containing protein</fullName>
    </recommendedName>
</protein>
<dbReference type="SUPFAM" id="SSF46458">
    <property type="entry name" value="Globin-like"/>
    <property type="match status" value="1"/>
</dbReference>
<evidence type="ECO:0000313" key="9">
    <source>
        <dbReference type="Proteomes" id="UP001168821"/>
    </source>
</evidence>
<proteinExistence type="inferred from homology"/>
<dbReference type="GO" id="GO:0020037">
    <property type="term" value="F:heme binding"/>
    <property type="evidence" value="ECO:0007669"/>
    <property type="project" value="InterPro"/>
</dbReference>
<evidence type="ECO:0000256" key="2">
    <source>
        <dbReference type="ARBA" id="ARBA00022617"/>
    </source>
</evidence>
<keyword evidence="4" id="KW-0479">Metal-binding</keyword>
<evidence type="ECO:0000313" key="8">
    <source>
        <dbReference type="EMBL" id="KAJ3645413.1"/>
    </source>
</evidence>
<feature type="domain" description="Globin" evidence="7">
    <location>
        <begin position="23"/>
        <end position="165"/>
    </location>
</feature>
<dbReference type="InterPro" id="IPR012292">
    <property type="entry name" value="Globin/Proto"/>
</dbReference>
<keyword evidence="5" id="KW-0408">Iron</keyword>
<dbReference type="EMBL" id="JALNTZ010000007">
    <property type="protein sequence ID" value="KAJ3645413.1"/>
    <property type="molecule type" value="Genomic_DNA"/>
</dbReference>
<dbReference type="AlphaFoldDB" id="A0AA38M6Z7"/>
<evidence type="ECO:0000256" key="5">
    <source>
        <dbReference type="ARBA" id="ARBA00023004"/>
    </source>
</evidence>
<evidence type="ECO:0000256" key="6">
    <source>
        <dbReference type="RuleBase" id="RU000356"/>
    </source>
</evidence>
<dbReference type="PANTHER" id="PTHR47217">
    <property type="entry name" value="GLOBIN-LIKE PROTEIN"/>
    <property type="match status" value="1"/>
</dbReference>
<keyword evidence="9" id="KW-1185">Reference proteome</keyword>
<dbReference type="CDD" id="cd01040">
    <property type="entry name" value="Mb-like"/>
    <property type="match status" value="1"/>
</dbReference>
<name>A0AA38M6Z7_9CUCU</name>
<organism evidence="8 9">
    <name type="scientific">Zophobas morio</name>
    <dbReference type="NCBI Taxonomy" id="2755281"/>
    <lineage>
        <taxon>Eukaryota</taxon>
        <taxon>Metazoa</taxon>
        <taxon>Ecdysozoa</taxon>
        <taxon>Arthropoda</taxon>
        <taxon>Hexapoda</taxon>
        <taxon>Insecta</taxon>
        <taxon>Pterygota</taxon>
        <taxon>Neoptera</taxon>
        <taxon>Endopterygota</taxon>
        <taxon>Coleoptera</taxon>
        <taxon>Polyphaga</taxon>
        <taxon>Cucujiformia</taxon>
        <taxon>Tenebrionidae</taxon>
        <taxon>Zophobas</taxon>
    </lineage>
</organism>
<evidence type="ECO:0000256" key="3">
    <source>
        <dbReference type="ARBA" id="ARBA00022621"/>
    </source>
</evidence>
<reference evidence="8" key="1">
    <citation type="journal article" date="2023" name="G3 (Bethesda)">
        <title>Whole genome assemblies of Zophobas morio and Tenebrio molitor.</title>
        <authorList>
            <person name="Kaur S."/>
            <person name="Stinson S.A."/>
            <person name="diCenzo G.C."/>
        </authorList>
    </citation>
    <scope>NUCLEOTIDE SEQUENCE</scope>
    <source>
        <strain evidence="8">QUZm001</strain>
    </source>
</reference>
<dbReference type="PANTHER" id="PTHR47217:SF1">
    <property type="entry name" value="GLOBIN-LIKE PROTEIN"/>
    <property type="match status" value="1"/>
</dbReference>
<dbReference type="Proteomes" id="UP001168821">
    <property type="component" value="Unassembled WGS sequence"/>
</dbReference>
<dbReference type="Pfam" id="PF00042">
    <property type="entry name" value="Globin"/>
    <property type="match status" value="1"/>
</dbReference>
<keyword evidence="3 6" id="KW-0561">Oxygen transport</keyword>
<dbReference type="GO" id="GO:0019825">
    <property type="term" value="F:oxygen binding"/>
    <property type="evidence" value="ECO:0007669"/>
    <property type="project" value="InterPro"/>
</dbReference>
<accession>A0AA38M6Z7</accession>
<dbReference type="GO" id="GO:0005344">
    <property type="term" value="F:oxygen carrier activity"/>
    <property type="evidence" value="ECO:0007669"/>
    <property type="project" value="UniProtKB-KW"/>
</dbReference>
<dbReference type="InterPro" id="IPR044399">
    <property type="entry name" value="Mb-like_M"/>
</dbReference>
<dbReference type="InterPro" id="IPR009050">
    <property type="entry name" value="Globin-like_sf"/>
</dbReference>
<keyword evidence="1 6" id="KW-0813">Transport</keyword>
<dbReference type="GO" id="GO:0046872">
    <property type="term" value="F:metal ion binding"/>
    <property type="evidence" value="ECO:0007669"/>
    <property type="project" value="UniProtKB-KW"/>
</dbReference>
<evidence type="ECO:0000256" key="4">
    <source>
        <dbReference type="ARBA" id="ARBA00022723"/>
    </source>
</evidence>
<comment type="similarity">
    <text evidence="6">Belongs to the globin family.</text>
</comment>
<dbReference type="PROSITE" id="PS01033">
    <property type="entry name" value="GLOBIN"/>
    <property type="match status" value="1"/>
</dbReference>
<gene>
    <name evidence="8" type="ORF">Zmor_023072</name>
</gene>
<evidence type="ECO:0000259" key="7">
    <source>
        <dbReference type="PROSITE" id="PS01033"/>
    </source>
</evidence>
<dbReference type="Gene3D" id="1.10.490.10">
    <property type="entry name" value="Globins"/>
    <property type="match status" value="1"/>
</dbReference>